<dbReference type="Gene3D" id="3.20.20.100">
    <property type="entry name" value="NADP-dependent oxidoreductase domain"/>
    <property type="match status" value="1"/>
</dbReference>
<dbReference type="AlphaFoldDB" id="A0A0D7A8N4"/>
<evidence type="ECO:0000256" key="5">
    <source>
        <dbReference type="PIRSR" id="PIRSR000097-2"/>
    </source>
</evidence>
<dbReference type="GO" id="GO:0016616">
    <property type="term" value="F:oxidoreductase activity, acting on the CH-OH group of donors, NAD or NADP as acceptor"/>
    <property type="evidence" value="ECO:0007669"/>
    <property type="project" value="UniProtKB-ARBA"/>
</dbReference>
<dbReference type="GO" id="GO:0016652">
    <property type="term" value="F:oxidoreductase activity, acting on NAD(P)H as acceptor"/>
    <property type="evidence" value="ECO:0007669"/>
    <property type="project" value="InterPro"/>
</dbReference>
<feature type="site" description="Lowers pKa of active site Tyr" evidence="6">
    <location>
        <position position="76"/>
    </location>
</feature>
<organism evidence="9 10">
    <name type="scientific">Fistulina hepatica ATCC 64428</name>
    <dbReference type="NCBI Taxonomy" id="1128425"/>
    <lineage>
        <taxon>Eukaryota</taxon>
        <taxon>Fungi</taxon>
        <taxon>Dikarya</taxon>
        <taxon>Basidiomycota</taxon>
        <taxon>Agaricomycotina</taxon>
        <taxon>Agaricomycetes</taxon>
        <taxon>Agaricomycetidae</taxon>
        <taxon>Agaricales</taxon>
        <taxon>Fistulinaceae</taxon>
        <taxon>Fistulina</taxon>
    </lineage>
</organism>
<keyword evidence="3" id="KW-0560">Oxidoreductase</keyword>
<dbReference type="PRINTS" id="PR00069">
    <property type="entry name" value="ALDKETRDTASE"/>
</dbReference>
<dbReference type="PANTHER" id="PTHR43827">
    <property type="entry name" value="2,5-DIKETO-D-GLUCONIC ACID REDUCTASE"/>
    <property type="match status" value="1"/>
</dbReference>
<dbReference type="CDD" id="cd19120">
    <property type="entry name" value="AKR_AKR3C2-3"/>
    <property type="match status" value="1"/>
</dbReference>
<dbReference type="InterPro" id="IPR020471">
    <property type="entry name" value="AKR"/>
</dbReference>
<gene>
    <name evidence="9" type="ORF">FISHEDRAFT_75363</name>
</gene>
<evidence type="ECO:0000256" key="3">
    <source>
        <dbReference type="ARBA" id="ARBA00023002"/>
    </source>
</evidence>
<evidence type="ECO:0000313" key="10">
    <source>
        <dbReference type="Proteomes" id="UP000054144"/>
    </source>
</evidence>
<accession>A0A0D7A8N4</accession>
<evidence type="ECO:0000256" key="6">
    <source>
        <dbReference type="PIRSR" id="PIRSR000097-3"/>
    </source>
</evidence>
<keyword evidence="7" id="KW-0472">Membrane</keyword>
<evidence type="ECO:0000313" key="9">
    <source>
        <dbReference type="EMBL" id="KIY46754.1"/>
    </source>
</evidence>
<dbReference type="OrthoDB" id="416253at2759"/>
<evidence type="ECO:0000256" key="1">
    <source>
        <dbReference type="ARBA" id="ARBA00007905"/>
    </source>
</evidence>
<dbReference type="FunFam" id="3.20.20.100:FF:000002">
    <property type="entry name" value="2,5-diketo-D-gluconic acid reductase A"/>
    <property type="match status" value="1"/>
</dbReference>
<keyword evidence="10" id="KW-1185">Reference proteome</keyword>
<dbReference type="Pfam" id="PF00248">
    <property type="entry name" value="Aldo_ket_red"/>
    <property type="match status" value="1"/>
</dbReference>
<dbReference type="InterPro" id="IPR044494">
    <property type="entry name" value="AKR3C2/3"/>
</dbReference>
<keyword evidence="2" id="KW-0521">NADP</keyword>
<feature type="transmembrane region" description="Helical" evidence="7">
    <location>
        <begin position="277"/>
        <end position="296"/>
    </location>
</feature>
<sequence length="299" mass="32406">MPFGTLPLNDGTEIPAIAFGTGSVNKAKDAQALVTQALETGFSHIDTAAFYFNEQSVGAAIHESGLARNEFYVTTKYDGGSFSRAIRSSLHKLNLKRVDLYLIHSPKFVLSLEGAWREMEKIKDEGLSTSIGVSNFELKHLEKLVKIARIKPAVNQIEFHPYVYAERKPVLTFAAQHGIVIEGYSPLKSITRLPGGPVDAPVAAAATRLGISPAQVLLAWARSKGIVIVTTSSKKEHLEEYLAVPELPPLTDDEIAAIEEAGAQGPPTSALRKGIRWGLITFVAAYAFYLAAYTSIARA</sequence>
<dbReference type="InterPro" id="IPR023210">
    <property type="entry name" value="NADP_OxRdtase_dom"/>
</dbReference>
<comment type="similarity">
    <text evidence="1">Belongs to the aldo/keto reductase family.</text>
</comment>
<dbReference type="SUPFAM" id="SSF51430">
    <property type="entry name" value="NAD(P)-linked oxidoreductase"/>
    <property type="match status" value="1"/>
</dbReference>
<dbReference type="Proteomes" id="UP000054144">
    <property type="component" value="Unassembled WGS sequence"/>
</dbReference>
<dbReference type="PIRSF" id="PIRSF000097">
    <property type="entry name" value="AKR"/>
    <property type="match status" value="1"/>
</dbReference>
<keyword evidence="7" id="KW-1133">Transmembrane helix</keyword>
<reference evidence="9 10" key="1">
    <citation type="journal article" date="2015" name="Fungal Genet. Biol.">
        <title>Evolution of novel wood decay mechanisms in Agaricales revealed by the genome sequences of Fistulina hepatica and Cylindrobasidium torrendii.</title>
        <authorList>
            <person name="Floudas D."/>
            <person name="Held B.W."/>
            <person name="Riley R."/>
            <person name="Nagy L.G."/>
            <person name="Koehler G."/>
            <person name="Ransdell A.S."/>
            <person name="Younus H."/>
            <person name="Chow J."/>
            <person name="Chiniquy J."/>
            <person name="Lipzen A."/>
            <person name="Tritt A."/>
            <person name="Sun H."/>
            <person name="Haridas S."/>
            <person name="LaButti K."/>
            <person name="Ohm R.A."/>
            <person name="Kues U."/>
            <person name="Blanchette R.A."/>
            <person name="Grigoriev I.V."/>
            <person name="Minto R.E."/>
            <person name="Hibbett D.S."/>
        </authorList>
    </citation>
    <scope>NUCLEOTIDE SEQUENCE [LARGE SCALE GENOMIC DNA]</scope>
    <source>
        <strain evidence="9 10">ATCC 64428</strain>
    </source>
</reference>
<dbReference type="EMBL" id="KN882024">
    <property type="protein sequence ID" value="KIY46754.1"/>
    <property type="molecule type" value="Genomic_DNA"/>
</dbReference>
<feature type="active site" description="Proton donor" evidence="4">
    <location>
        <position position="51"/>
    </location>
</feature>
<dbReference type="InterPro" id="IPR036812">
    <property type="entry name" value="NAD(P)_OxRdtase_dom_sf"/>
</dbReference>
<evidence type="ECO:0000256" key="2">
    <source>
        <dbReference type="ARBA" id="ARBA00022857"/>
    </source>
</evidence>
<evidence type="ECO:0000256" key="7">
    <source>
        <dbReference type="SAM" id="Phobius"/>
    </source>
</evidence>
<feature type="domain" description="NADP-dependent oxidoreductase" evidence="8">
    <location>
        <begin position="17"/>
        <end position="261"/>
    </location>
</feature>
<protein>
    <submittedName>
        <fullName evidence="9">Aldo/keto reductase</fullName>
    </submittedName>
</protein>
<feature type="binding site" evidence="5">
    <location>
        <position position="104"/>
    </location>
    <ligand>
        <name>substrate</name>
    </ligand>
</feature>
<evidence type="ECO:0000259" key="8">
    <source>
        <dbReference type="Pfam" id="PF00248"/>
    </source>
</evidence>
<dbReference type="PANTHER" id="PTHR43827:SF3">
    <property type="entry name" value="NADP-DEPENDENT OXIDOREDUCTASE DOMAIN-CONTAINING PROTEIN"/>
    <property type="match status" value="1"/>
</dbReference>
<proteinExistence type="inferred from homology"/>
<name>A0A0D7A8N4_9AGAR</name>
<evidence type="ECO:0000256" key="4">
    <source>
        <dbReference type="PIRSR" id="PIRSR000097-1"/>
    </source>
</evidence>
<keyword evidence="7" id="KW-0812">Transmembrane</keyword>